<keyword evidence="8" id="KW-0067">ATP-binding</keyword>
<keyword evidence="5 11" id="KW-0812">Transmembrane</keyword>
<feature type="transmembrane region" description="Helical" evidence="11">
    <location>
        <begin position="205"/>
        <end position="228"/>
    </location>
</feature>
<organism evidence="15">
    <name type="scientific">anaerobic digester metagenome</name>
    <dbReference type="NCBI Taxonomy" id="1263854"/>
    <lineage>
        <taxon>unclassified sequences</taxon>
        <taxon>metagenomes</taxon>
        <taxon>ecological metagenomes</taxon>
    </lineage>
</organism>
<dbReference type="SUPFAM" id="SSF103190">
    <property type="entry name" value="Sensory domain-like"/>
    <property type="match status" value="1"/>
</dbReference>
<evidence type="ECO:0000259" key="13">
    <source>
        <dbReference type="PROSITE" id="PS50112"/>
    </source>
</evidence>
<reference evidence="15" key="1">
    <citation type="submission" date="2019-03" db="EMBL/GenBank/DDBJ databases">
        <authorList>
            <person name="Hao L."/>
        </authorList>
    </citation>
    <scope>NUCLEOTIDE SEQUENCE</scope>
</reference>
<dbReference type="Pfam" id="PF00512">
    <property type="entry name" value="HisKA"/>
    <property type="match status" value="1"/>
</dbReference>
<dbReference type="SUPFAM" id="SSF55785">
    <property type="entry name" value="PYP-like sensor domain (PAS domain)"/>
    <property type="match status" value="1"/>
</dbReference>
<protein>
    <submittedName>
        <fullName evidence="15">Sensor protein ZraS</fullName>
        <ecNumber evidence="15">2.7.13.3</ecNumber>
    </submittedName>
</protein>
<name>A0A485M6N1_9ZZZZ</name>
<dbReference type="Pfam" id="PF13426">
    <property type="entry name" value="PAS_9"/>
    <property type="match status" value="1"/>
</dbReference>
<dbReference type="CDD" id="cd00082">
    <property type="entry name" value="HisKA"/>
    <property type="match status" value="1"/>
</dbReference>
<feature type="domain" description="PAC" evidence="14">
    <location>
        <begin position="304"/>
        <end position="358"/>
    </location>
</feature>
<keyword evidence="9 11" id="KW-1133">Transmembrane helix</keyword>
<dbReference type="CDD" id="cd00130">
    <property type="entry name" value="PAS"/>
    <property type="match status" value="1"/>
</dbReference>
<dbReference type="PROSITE" id="PS50112">
    <property type="entry name" value="PAS"/>
    <property type="match status" value="1"/>
</dbReference>
<dbReference type="Pfam" id="PF02518">
    <property type="entry name" value="HATPase_c"/>
    <property type="match status" value="1"/>
</dbReference>
<dbReference type="Gene3D" id="3.30.450.20">
    <property type="entry name" value="PAS domain"/>
    <property type="match status" value="1"/>
</dbReference>
<evidence type="ECO:0000256" key="10">
    <source>
        <dbReference type="ARBA" id="ARBA00023012"/>
    </source>
</evidence>
<dbReference type="InterPro" id="IPR036890">
    <property type="entry name" value="HATPase_C_sf"/>
</dbReference>
<dbReference type="InterPro" id="IPR036097">
    <property type="entry name" value="HisK_dim/P_sf"/>
</dbReference>
<keyword evidence="10" id="KW-0902">Two-component regulatory system</keyword>
<dbReference type="PRINTS" id="PR00344">
    <property type="entry name" value="BCTRLSENSOR"/>
</dbReference>
<dbReference type="PROSITE" id="PS50109">
    <property type="entry name" value="HIS_KIN"/>
    <property type="match status" value="1"/>
</dbReference>
<evidence type="ECO:0000259" key="14">
    <source>
        <dbReference type="PROSITE" id="PS50113"/>
    </source>
</evidence>
<keyword evidence="11" id="KW-0472">Membrane</keyword>
<dbReference type="InterPro" id="IPR000014">
    <property type="entry name" value="PAS"/>
</dbReference>
<evidence type="ECO:0000256" key="4">
    <source>
        <dbReference type="ARBA" id="ARBA00022679"/>
    </source>
</evidence>
<dbReference type="InterPro" id="IPR029151">
    <property type="entry name" value="Sensor-like_sf"/>
</dbReference>
<evidence type="ECO:0000313" key="15">
    <source>
        <dbReference type="EMBL" id="VFU17949.1"/>
    </source>
</evidence>
<keyword evidence="4 15" id="KW-0808">Transferase</keyword>
<dbReference type="EMBL" id="CAADRM010000142">
    <property type="protein sequence ID" value="VFU17949.1"/>
    <property type="molecule type" value="Genomic_DNA"/>
</dbReference>
<feature type="domain" description="Histidine kinase" evidence="12">
    <location>
        <begin position="371"/>
        <end position="581"/>
    </location>
</feature>
<keyword evidence="3" id="KW-0597">Phosphoprotein</keyword>
<evidence type="ECO:0000256" key="11">
    <source>
        <dbReference type="SAM" id="Phobius"/>
    </source>
</evidence>
<evidence type="ECO:0000256" key="5">
    <source>
        <dbReference type="ARBA" id="ARBA00022692"/>
    </source>
</evidence>
<dbReference type="InterPro" id="IPR000700">
    <property type="entry name" value="PAS-assoc_C"/>
</dbReference>
<dbReference type="InterPro" id="IPR004358">
    <property type="entry name" value="Sig_transdc_His_kin-like_C"/>
</dbReference>
<evidence type="ECO:0000256" key="9">
    <source>
        <dbReference type="ARBA" id="ARBA00022989"/>
    </source>
</evidence>
<feature type="transmembrane region" description="Helical" evidence="11">
    <location>
        <begin position="13"/>
        <end position="34"/>
    </location>
</feature>
<evidence type="ECO:0000256" key="6">
    <source>
        <dbReference type="ARBA" id="ARBA00022741"/>
    </source>
</evidence>
<dbReference type="InterPro" id="IPR003594">
    <property type="entry name" value="HATPase_dom"/>
</dbReference>
<dbReference type="CDD" id="cd18773">
    <property type="entry name" value="PDC1_HK_sensor"/>
    <property type="match status" value="1"/>
</dbReference>
<dbReference type="InterPro" id="IPR035965">
    <property type="entry name" value="PAS-like_dom_sf"/>
</dbReference>
<dbReference type="InterPro" id="IPR005467">
    <property type="entry name" value="His_kinase_dom"/>
</dbReference>
<dbReference type="SMART" id="SM00388">
    <property type="entry name" value="HisKA"/>
    <property type="match status" value="1"/>
</dbReference>
<dbReference type="SMART" id="SM00387">
    <property type="entry name" value="HATPase_c"/>
    <property type="match status" value="1"/>
</dbReference>
<dbReference type="AlphaFoldDB" id="A0A485M6N1"/>
<evidence type="ECO:0000256" key="7">
    <source>
        <dbReference type="ARBA" id="ARBA00022777"/>
    </source>
</evidence>
<comment type="subcellular location">
    <subcellularLocation>
        <location evidence="1">Cell membrane</location>
        <topology evidence="1">Multi-pass membrane protein</topology>
    </subcellularLocation>
</comment>
<dbReference type="GO" id="GO:0000155">
    <property type="term" value="F:phosphorelay sensor kinase activity"/>
    <property type="evidence" value="ECO:0007669"/>
    <property type="project" value="InterPro"/>
</dbReference>
<evidence type="ECO:0000256" key="8">
    <source>
        <dbReference type="ARBA" id="ARBA00022840"/>
    </source>
</evidence>
<evidence type="ECO:0000256" key="3">
    <source>
        <dbReference type="ARBA" id="ARBA00022553"/>
    </source>
</evidence>
<evidence type="ECO:0000259" key="12">
    <source>
        <dbReference type="PROSITE" id="PS50109"/>
    </source>
</evidence>
<dbReference type="PANTHER" id="PTHR43065:SF10">
    <property type="entry name" value="PEROXIDE STRESS-ACTIVATED HISTIDINE KINASE MAK3"/>
    <property type="match status" value="1"/>
</dbReference>
<dbReference type="SUPFAM" id="SSF47384">
    <property type="entry name" value="Homodimeric domain of signal transducing histidine kinase"/>
    <property type="match status" value="1"/>
</dbReference>
<sequence>MRDRYTDKSWIRVSPWVIVGAFIVLVPIFAFMTMKNVKTQEDNMVMLMREKGDALIRSFEAGARTGMMGLNWSGIQIQRLIMETAEQPDILYILITDEDGRIVAHNQPMFIGGIHGADLDLASIDEQARSRRMFRSDGKPVFEVYRKFIPSRGRMAMHGRRMSPEDWLMSRMFPENYQQPPLTIFVGLDMDPIIKTMRESTHQSVLNAVILLLIGFSGIVSIIIAYNYRIARASLSRIKAFSDNIVENIPVGLLFISENGRILTVNNACEKMLKITPQESVNRKADDVLPSPISGLLNEALRASGVLIREIDVPVKGKNMLFEASASILKDDQDQFLGCIVLLRDITEIRHLKKEMQRKERLASLGSLAAGVAHEIRNPLSSIKGFATYFKERYKDVPEDQETAEIMIREVERLNRVIGQLLEFARPLNVQQKTTDIIEVLRHSIEVIRKQAVSQGISIDTRDLPDGPVYAYIDQDRIGQVLLNIYLNAIEAMENGGVLKVWIEHDEVNENIIVHISDTGCGIPGHDVGRVFDPYFTTKQSGTGLGLAIVHKIMEAHSGQVIINSIKEKGTTVSLILPARGMEGIVR</sequence>
<feature type="domain" description="PAS" evidence="13">
    <location>
        <begin position="245"/>
        <end position="283"/>
    </location>
</feature>
<dbReference type="PANTHER" id="PTHR43065">
    <property type="entry name" value="SENSOR HISTIDINE KINASE"/>
    <property type="match status" value="1"/>
</dbReference>
<keyword evidence="6" id="KW-0547">Nucleotide-binding</keyword>
<dbReference type="SMART" id="SM00091">
    <property type="entry name" value="PAS"/>
    <property type="match status" value="1"/>
</dbReference>
<dbReference type="SUPFAM" id="SSF55874">
    <property type="entry name" value="ATPase domain of HSP90 chaperone/DNA topoisomerase II/histidine kinase"/>
    <property type="match status" value="1"/>
</dbReference>
<accession>A0A485M6N1</accession>
<dbReference type="Gene3D" id="3.30.565.10">
    <property type="entry name" value="Histidine kinase-like ATPase, C-terminal domain"/>
    <property type="match status" value="1"/>
</dbReference>
<keyword evidence="7" id="KW-0418">Kinase</keyword>
<evidence type="ECO:0000256" key="1">
    <source>
        <dbReference type="ARBA" id="ARBA00004651"/>
    </source>
</evidence>
<dbReference type="NCBIfam" id="TIGR00229">
    <property type="entry name" value="sensory_box"/>
    <property type="match status" value="1"/>
</dbReference>
<dbReference type="GO" id="GO:0005886">
    <property type="term" value="C:plasma membrane"/>
    <property type="evidence" value="ECO:0007669"/>
    <property type="project" value="UniProtKB-SubCell"/>
</dbReference>
<dbReference type="InterPro" id="IPR003661">
    <property type="entry name" value="HisK_dim/P_dom"/>
</dbReference>
<dbReference type="PROSITE" id="PS50113">
    <property type="entry name" value="PAC"/>
    <property type="match status" value="1"/>
</dbReference>
<evidence type="ECO:0000256" key="2">
    <source>
        <dbReference type="ARBA" id="ARBA00022475"/>
    </source>
</evidence>
<dbReference type="EC" id="2.7.13.3" evidence="15"/>
<proteinExistence type="predicted"/>
<dbReference type="GO" id="GO:0005524">
    <property type="term" value="F:ATP binding"/>
    <property type="evidence" value="ECO:0007669"/>
    <property type="project" value="UniProtKB-KW"/>
</dbReference>
<keyword evidence="2" id="KW-1003">Cell membrane</keyword>
<dbReference type="Gene3D" id="1.10.287.130">
    <property type="match status" value="1"/>
</dbReference>
<gene>
    <name evidence="15" type="primary">zraS</name>
    <name evidence="15" type="ORF">SCFA_750020</name>
</gene>